<comment type="caution">
    <text evidence="6">The sequence shown here is derived from an EMBL/GenBank/DDBJ whole genome shotgun (WGS) entry which is preliminary data.</text>
</comment>
<reference evidence="6" key="1">
    <citation type="submission" date="2021-04" db="EMBL/GenBank/DDBJ databases">
        <title>novel species isolated from subtropical streams in China.</title>
        <authorList>
            <person name="Lu H."/>
        </authorList>
    </citation>
    <scope>NUCLEOTIDE SEQUENCE</scope>
    <source>
        <strain evidence="6">LFS511W</strain>
    </source>
</reference>
<dbReference type="CDD" id="cd00088">
    <property type="entry name" value="HPT"/>
    <property type="match status" value="1"/>
</dbReference>
<sequence>MQNAQALLEALRQSYIRDLPSQLDELESLILQRSPDDKLERWQELYRRVHSLKGSGGTYGLHAVSDICHPFEDLIASYLSTSEPHPPALTDFALRYLDLLRETTLHYQQQQPVDELLPQRLQTLNNAISATQHSALIVENSDVVIQLISEVLSHFRFRAEVARDGYLALGRVLSGSFDLVITGMETGRLNGFAMISAAHLAESRRQSTRFVLVTASGFNTPLPEGDAVFHKDSLLRENLFRHLRDLTLTKISH</sequence>
<organism evidence="6 7">
    <name type="scientific">Undibacterium luofuense</name>
    <dbReference type="NCBI Taxonomy" id="2828733"/>
    <lineage>
        <taxon>Bacteria</taxon>
        <taxon>Pseudomonadati</taxon>
        <taxon>Pseudomonadota</taxon>
        <taxon>Betaproteobacteria</taxon>
        <taxon>Burkholderiales</taxon>
        <taxon>Oxalobacteraceae</taxon>
        <taxon>Undibacterium</taxon>
    </lineage>
</organism>
<dbReference type="SMART" id="SM00073">
    <property type="entry name" value="HPT"/>
    <property type="match status" value="1"/>
</dbReference>
<dbReference type="InterPro" id="IPR036641">
    <property type="entry name" value="HPT_dom_sf"/>
</dbReference>
<evidence type="ECO:0000256" key="2">
    <source>
        <dbReference type="PROSITE-ProRule" id="PRU00110"/>
    </source>
</evidence>
<keyword evidence="2" id="KW-0597">Phosphoprotein</keyword>
<dbReference type="Gene3D" id="1.20.120.160">
    <property type="entry name" value="HPT domain"/>
    <property type="match status" value="1"/>
</dbReference>
<evidence type="ECO:0000259" key="5">
    <source>
        <dbReference type="PROSITE" id="PS50894"/>
    </source>
</evidence>
<evidence type="ECO:0000259" key="4">
    <source>
        <dbReference type="PROSITE" id="PS50110"/>
    </source>
</evidence>
<dbReference type="RefSeq" id="WP_212686843.1">
    <property type="nucleotide sequence ID" value="NZ_JAGSPN010000002.1"/>
</dbReference>
<dbReference type="SUPFAM" id="SSF47226">
    <property type="entry name" value="Histidine-containing phosphotransfer domain, HPT domain"/>
    <property type="match status" value="1"/>
</dbReference>
<dbReference type="AlphaFoldDB" id="A0A941DK53"/>
<protein>
    <submittedName>
        <fullName evidence="6">Hpt domain-containing protein</fullName>
    </submittedName>
</protein>
<dbReference type="CDD" id="cd00156">
    <property type="entry name" value="REC"/>
    <property type="match status" value="1"/>
</dbReference>
<dbReference type="Proteomes" id="UP000680067">
    <property type="component" value="Unassembled WGS sequence"/>
</dbReference>
<dbReference type="EMBL" id="JAGSPN010000002">
    <property type="protein sequence ID" value="MBR7781499.1"/>
    <property type="molecule type" value="Genomic_DNA"/>
</dbReference>
<dbReference type="Pfam" id="PF01627">
    <property type="entry name" value="Hpt"/>
    <property type="match status" value="1"/>
</dbReference>
<dbReference type="PROSITE" id="PS50894">
    <property type="entry name" value="HPT"/>
    <property type="match status" value="1"/>
</dbReference>
<comment type="caution">
    <text evidence="3">Lacks conserved residue(s) required for the propagation of feature annotation.</text>
</comment>
<keyword evidence="1" id="KW-0902">Two-component regulatory system</keyword>
<dbReference type="InterPro" id="IPR001789">
    <property type="entry name" value="Sig_transdc_resp-reg_receiver"/>
</dbReference>
<evidence type="ECO:0000313" key="7">
    <source>
        <dbReference type="Proteomes" id="UP000680067"/>
    </source>
</evidence>
<keyword evidence="7" id="KW-1185">Reference proteome</keyword>
<name>A0A941DK53_9BURK</name>
<gene>
    <name evidence="6" type="ORF">KDM89_05060</name>
</gene>
<accession>A0A941DK53</accession>
<dbReference type="InterPro" id="IPR008207">
    <property type="entry name" value="Sig_transdc_His_kin_Hpt_dom"/>
</dbReference>
<dbReference type="InterPro" id="IPR011006">
    <property type="entry name" value="CheY-like_superfamily"/>
</dbReference>
<dbReference type="GO" id="GO:0004672">
    <property type="term" value="F:protein kinase activity"/>
    <property type="evidence" value="ECO:0007669"/>
    <property type="project" value="UniProtKB-ARBA"/>
</dbReference>
<evidence type="ECO:0000256" key="3">
    <source>
        <dbReference type="PROSITE-ProRule" id="PRU00169"/>
    </source>
</evidence>
<proteinExistence type="predicted"/>
<evidence type="ECO:0000313" key="6">
    <source>
        <dbReference type="EMBL" id="MBR7781499.1"/>
    </source>
</evidence>
<evidence type="ECO:0000256" key="1">
    <source>
        <dbReference type="ARBA" id="ARBA00023012"/>
    </source>
</evidence>
<dbReference type="PROSITE" id="PS50110">
    <property type="entry name" value="RESPONSE_REGULATORY"/>
    <property type="match status" value="1"/>
</dbReference>
<dbReference type="SUPFAM" id="SSF52172">
    <property type="entry name" value="CheY-like"/>
    <property type="match status" value="1"/>
</dbReference>
<feature type="modified residue" description="Phosphohistidine" evidence="2">
    <location>
        <position position="50"/>
    </location>
</feature>
<feature type="domain" description="HPt" evidence="5">
    <location>
        <begin position="4"/>
        <end position="107"/>
    </location>
</feature>
<feature type="domain" description="Response regulatory" evidence="4">
    <location>
        <begin position="134"/>
        <end position="246"/>
    </location>
</feature>
<dbReference type="GO" id="GO:0000160">
    <property type="term" value="P:phosphorelay signal transduction system"/>
    <property type="evidence" value="ECO:0007669"/>
    <property type="project" value="UniProtKB-KW"/>
</dbReference>
<dbReference type="Gene3D" id="3.40.50.2300">
    <property type="match status" value="1"/>
</dbReference>